<evidence type="ECO:0000313" key="2">
    <source>
        <dbReference type="Proteomes" id="UP001283361"/>
    </source>
</evidence>
<reference evidence="1" key="1">
    <citation type="journal article" date="2023" name="G3 (Bethesda)">
        <title>A reference genome for the long-term kleptoplast-retaining sea slug Elysia crispata morphotype clarki.</title>
        <authorList>
            <person name="Eastman K.E."/>
            <person name="Pendleton A.L."/>
            <person name="Shaikh M.A."/>
            <person name="Suttiyut T."/>
            <person name="Ogas R."/>
            <person name="Tomko P."/>
            <person name="Gavelis G."/>
            <person name="Widhalm J.R."/>
            <person name="Wisecaver J.H."/>
        </authorList>
    </citation>
    <scope>NUCLEOTIDE SEQUENCE</scope>
    <source>
        <strain evidence="1">ECLA1</strain>
    </source>
</reference>
<gene>
    <name evidence="1" type="ORF">RRG08_021200</name>
</gene>
<dbReference type="EMBL" id="JAWDGP010005730">
    <property type="protein sequence ID" value="KAK3752956.1"/>
    <property type="molecule type" value="Genomic_DNA"/>
</dbReference>
<organism evidence="1 2">
    <name type="scientific">Elysia crispata</name>
    <name type="common">lettuce slug</name>
    <dbReference type="NCBI Taxonomy" id="231223"/>
    <lineage>
        <taxon>Eukaryota</taxon>
        <taxon>Metazoa</taxon>
        <taxon>Spiralia</taxon>
        <taxon>Lophotrochozoa</taxon>
        <taxon>Mollusca</taxon>
        <taxon>Gastropoda</taxon>
        <taxon>Heterobranchia</taxon>
        <taxon>Euthyneura</taxon>
        <taxon>Panpulmonata</taxon>
        <taxon>Sacoglossa</taxon>
        <taxon>Placobranchoidea</taxon>
        <taxon>Plakobranchidae</taxon>
        <taxon>Elysia</taxon>
    </lineage>
</organism>
<evidence type="ECO:0000313" key="1">
    <source>
        <dbReference type="EMBL" id="KAK3752956.1"/>
    </source>
</evidence>
<dbReference type="AlphaFoldDB" id="A0AAE0YPD0"/>
<accession>A0AAE0YPD0</accession>
<protein>
    <submittedName>
        <fullName evidence="1">Uncharacterized protein</fullName>
    </submittedName>
</protein>
<keyword evidence="2" id="KW-1185">Reference proteome</keyword>
<name>A0AAE0YPD0_9GAST</name>
<comment type="caution">
    <text evidence="1">The sequence shown here is derived from an EMBL/GenBank/DDBJ whole genome shotgun (WGS) entry which is preliminary data.</text>
</comment>
<dbReference type="Proteomes" id="UP001283361">
    <property type="component" value="Unassembled WGS sequence"/>
</dbReference>
<sequence length="90" mass="9810">MLDLAPLIHRYGLSTRLDAVLYVAGDARQLWGNPNNDTHRAIPGPFIIRRQATVTPAVIWGKPHSSRPQSYVCPNTGGGLILLPGTKVLQ</sequence>
<proteinExistence type="predicted"/>